<evidence type="ECO:0000256" key="2">
    <source>
        <dbReference type="ARBA" id="ARBA00022574"/>
    </source>
</evidence>
<dbReference type="Gene3D" id="2.130.10.10">
    <property type="entry name" value="YVTN repeat-like/Quinoprotein amine dehydrogenase"/>
    <property type="match status" value="1"/>
</dbReference>
<feature type="repeat" description="WD" evidence="9">
    <location>
        <begin position="312"/>
        <end position="344"/>
    </location>
</feature>
<dbReference type="EMBL" id="KV453841">
    <property type="protein sequence ID" value="ODV92315.1"/>
    <property type="molecule type" value="Genomic_DNA"/>
</dbReference>
<evidence type="ECO:0000256" key="3">
    <source>
        <dbReference type="ARBA" id="ARBA00022664"/>
    </source>
</evidence>
<keyword evidence="3" id="KW-0507">mRNA processing</keyword>
<dbReference type="PROSITE" id="PS50082">
    <property type="entry name" value="WD_REPEATS_2"/>
    <property type="match status" value="4"/>
</dbReference>
<evidence type="ECO:0000256" key="7">
    <source>
        <dbReference type="ARBA" id="ARBA00023242"/>
    </source>
</evidence>
<dbReference type="InterPro" id="IPR032847">
    <property type="entry name" value="PRPF17"/>
</dbReference>
<dbReference type="GO" id="GO:0000974">
    <property type="term" value="C:Prp19 complex"/>
    <property type="evidence" value="ECO:0007669"/>
    <property type="project" value="EnsemblFungi"/>
</dbReference>
<organism evidence="11 12">
    <name type="scientific">Tortispora caseinolytica NRRL Y-17796</name>
    <dbReference type="NCBI Taxonomy" id="767744"/>
    <lineage>
        <taxon>Eukaryota</taxon>
        <taxon>Fungi</taxon>
        <taxon>Dikarya</taxon>
        <taxon>Ascomycota</taxon>
        <taxon>Saccharomycotina</taxon>
        <taxon>Trigonopsidomycetes</taxon>
        <taxon>Trigonopsidales</taxon>
        <taxon>Trigonopsidaceae</taxon>
        <taxon>Tortispora</taxon>
    </lineage>
</organism>
<dbReference type="InterPro" id="IPR020472">
    <property type="entry name" value="WD40_PAC1"/>
</dbReference>
<sequence>MSLVYYSSDEESDLRIVPAPPVNVPQQSSDLVKQSIPTPQVVKDVTYSDIAFANHLRHGDQVENDLANSTKRKSKQLKRARKRKGDVTSLAGENVYQGPWAGYSDTSSDSDDATELNDTVQVTHEPDATPILTEETVFYGKEQVDYQGRTYMHVPRDLDVDLTTDYGDRPWYLPKKKIHTYEGHRGGTSVLQFFPVSGHLLLSAGRDANIVLWDAHHEREKLRSFKGHSLAVRDVSFNATGTHFMSCAFDKQVKLWDTETGACIARFPQKKVANVVRFNSDSPLATHFLVGCADGKIMHYDSRVGDEIVQIYDHHLAGINDICFVDNNRRFMSSSDDKTVRVWDWQVNAPIKLFSGPDIHSMPSLTLHPSGKYVAAETLNDTISVFSATDRISMSRKRVFKGFTSSGRKLKPAFSPNGEVLILGDAKGNVYFWNWKSTALLSKFRAHSQVASCIAVHPHETSKVAISGDQGEISYWD</sequence>
<feature type="repeat" description="WD" evidence="9">
    <location>
        <begin position="444"/>
        <end position="477"/>
    </location>
</feature>
<dbReference type="GO" id="GO:0000350">
    <property type="term" value="P:generation of catalytic spliceosome for second transesterification step"/>
    <property type="evidence" value="ECO:0007669"/>
    <property type="project" value="EnsemblFungi"/>
</dbReference>
<evidence type="ECO:0000256" key="9">
    <source>
        <dbReference type="PROSITE-ProRule" id="PRU00221"/>
    </source>
</evidence>
<dbReference type="SMART" id="SM00320">
    <property type="entry name" value="WD40"/>
    <property type="match status" value="6"/>
</dbReference>
<evidence type="ECO:0000256" key="8">
    <source>
        <dbReference type="ARBA" id="ARBA00068146"/>
    </source>
</evidence>
<dbReference type="InterPro" id="IPR001680">
    <property type="entry name" value="WD40_rpt"/>
</dbReference>
<keyword evidence="12" id="KW-1185">Reference proteome</keyword>
<keyword evidence="2 9" id="KW-0853">WD repeat</keyword>
<dbReference type="PANTHER" id="PTHR43979:SF1">
    <property type="entry name" value="PRE-MRNA-PROCESSING FACTOR 17"/>
    <property type="match status" value="1"/>
</dbReference>
<proteinExistence type="predicted"/>
<dbReference type="PRINTS" id="PR00320">
    <property type="entry name" value="GPROTEINBRPT"/>
</dbReference>
<dbReference type="CDD" id="cd00200">
    <property type="entry name" value="WD40"/>
    <property type="match status" value="1"/>
</dbReference>
<evidence type="ECO:0000313" key="12">
    <source>
        <dbReference type="Proteomes" id="UP000095023"/>
    </source>
</evidence>
<evidence type="ECO:0000256" key="6">
    <source>
        <dbReference type="ARBA" id="ARBA00023187"/>
    </source>
</evidence>
<feature type="repeat" description="WD" evidence="9">
    <location>
        <begin position="225"/>
        <end position="266"/>
    </location>
</feature>
<comment type="subcellular location">
    <subcellularLocation>
        <location evidence="1">Nucleus</location>
    </subcellularLocation>
</comment>
<dbReference type="GO" id="GO:0000386">
    <property type="term" value="F:second spliceosomal transesterification activity"/>
    <property type="evidence" value="ECO:0007669"/>
    <property type="project" value="EnsemblFungi"/>
</dbReference>
<name>A0A1E4TKN0_9ASCO</name>
<dbReference type="GO" id="GO:0034399">
    <property type="term" value="C:nuclear periphery"/>
    <property type="evidence" value="ECO:0007669"/>
    <property type="project" value="EnsemblFungi"/>
</dbReference>
<dbReference type="GO" id="GO:0045292">
    <property type="term" value="P:mRNA cis splicing, via spliceosome"/>
    <property type="evidence" value="ECO:0007669"/>
    <property type="project" value="EnsemblFungi"/>
</dbReference>
<accession>A0A1E4TKN0</accession>
<keyword evidence="6" id="KW-0508">mRNA splicing</keyword>
<dbReference type="GO" id="GO:0071014">
    <property type="term" value="C:post-mRNA release spliceosomal complex"/>
    <property type="evidence" value="ECO:0007669"/>
    <property type="project" value="EnsemblFungi"/>
</dbReference>
<dbReference type="Proteomes" id="UP000095023">
    <property type="component" value="Unassembled WGS sequence"/>
</dbReference>
<dbReference type="PROSITE" id="PS50294">
    <property type="entry name" value="WD_REPEATS_REGION"/>
    <property type="match status" value="4"/>
</dbReference>
<reference evidence="12" key="1">
    <citation type="submission" date="2016-02" db="EMBL/GenBank/DDBJ databases">
        <title>Comparative genomics of biotechnologically important yeasts.</title>
        <authorList>
            <consortium name="DOE Joint Genome Institute"/>
            <person name="Riley R."/>
            <person name="Haridas S."/>
            <person name="Wolfe K.H."/>
            <person name="Lopes M.R."/>
            <person name="Hittinger C.T."/>
            <person name="Goker M."/>
            <person name="Salamov A."/>
            <person name="Wisecaver J."/>
            <person name="Long T.M."/>
            <person name="Aerts A.L."/>
            <person name="Barry K."/>
            <person name="Choi C."/>
            <person name="Clum A."/>
            <person name="Coughlan A.Y."/>
            <person name="Deshpande S."/>
            <person name="Douglass A.P."/>
            <person name="Hanson S.J."/>
            <person name="Klenk H.-P."/>
            <person name="Labutti K."/>
            <person name="Lapidus A."/>
            <person name="Lindquist E."/>
            <person name="Lipzen A."/>
            <person name="Meier-Kolthoff J.P."/>
            <person name="Ohm R.A."/>
            <person name="Otillar R.P."/>
            <person name="Pangilinan J."/>
            <person name="Peng Y."/>
            <person name="Rokas A."/>
            <person name="Rosa C.A."/>
            <person name="Scheuner C."/>
            <person name="Sibirny A.A."/>
            <person name="Slot J.C."/>
            <person name="Stielow J.B."/>
            <person name="Sun H."/>
            <person name="Kurtzman C.P."/>
            <person name="Blackwell M."/>
            <person name="Jeffries T.W."/>
            <person name="Grigoriev I.V."/>
        </authorList>
    </citation>
    <scope>NUCLEOTIDE SEQUENCE [LARGE SCALE GENOMIC DNA]</scope>
    <source>
        <strain evidence="12">NRRL Y-17796</strain>
    </source>
</reference>
<evidence type="ECO:0000256" key="4">
    <source>
        <dbReference type="ARBA" id="ARBA00022728"/>
    </source>
</evidence>
<protein>
    <recommendedName>
        <fullName evidence="8">Pre-mRNA-processing factor 17</fullName>
    </recommendedName>
</protein>
<evidence type="ECO:0000256" key="1">
    <source>
        <dbReference type="ARBA" id="ARBA00004123"/>
    </source>
</evidence>
<dbReference type="OrthoDB" id="10257301at2759"/>
<dbReference type="InterPro" id="IPR036322">
    <property type="entry name" value="WD40_repeat_dom_sf"/>
</dbReference>
<evidence type="ECO:0000256" key="10">
    <source>
        <dbReference type="SAM" id="MobiDB-lite"/>
    </source>
</evidence>
<gene>
    <name evidence="11" type="ORF">CANCADRAFT_899</name>
</gene>
<dbReference type="FunFam" id="2.130.10.10:FF:000034">
    <property type="entry name" value="Pre-mRNA-processing factor 17, putative"/>
    <property type="match status" value="1"/>
</dbReference>
<dbReference type="InterPro" id="IPR015943">
    <property type="entry name" value="WD40/YVTN_repeat-like_dom_sf"/>
</dbReference>
<dbReference type="Pfam" id="PF00400">
    <property type="entry name" value="WD40"/>
    <property type="match status" value="3"/>
</dbReference>
<keyword evidence="7" id="KW-0539">Nucleus</keyword>
<keyword evidence="5" id="KW-0677">Repeat</keyword>
<dbReference type="GO" id="GO:0000389">
    <property type="term" value="P:mRNA 3'-splice site recognition"/>
    <property type="evidence" value="ECO:0007669"/>
    <property type="project" value="EnsemblFungi"/>
</dbReference>
<feature type="compositionally biased region" description="Basic residues" evidence="10">
    <location>
        <begin position="70"/>
        <end position="84"/>
    </location>
</feature>
<keyword evidence="4" id="KW-0747">Spliceosome</keyword>
<dbReference type="GO" id="GO:0000348">
    <property type="term" value="P:mRNA branch site recognition"/>
    <property type="evidence" value="ECO:0007669"/>
    <property type="project" value="EnsemblFungi"/>
</dbReference>
<feature type="repeat" description="WD" evidence="9">
    <location>
        <begin position="181"/>
        <end position="214"/>
    </location>
</feature>
<dbReference type="PANTHER" id="PTHR43979">
    <property type="entry name" value="PRE-MRNA-PROCESSING FACTOR 17"/>
    <property type="match status" value="1"/>
</dbReference>
<feature type="region of interest" description="Disordered" evidence="10">
    <location>
        <begin position="67"/>
        <end position="91"/>
    </location>
</feature>
<dbReference type="AlphaFoldDB" id="A0A1E4TKN0"/>
<dbReference type="GO" id="GO:0071013">
    <property type="term" value="C:catalytic step 2 spliceosome"/>
    <property type="evidence" value="ECO:0007669"/>
    <property type="project" value="InterPro"/>
</dbReference>
<evidence type="ECO:0000313" key="11">
    <source>
        <dbReference type="EMBL" id="ODV92315.1"/>
    </source>
</evidence>
<dbReference type="SUPFAM" id="SSF50978">
    <property type="entry name" value="WD40 repeat-like"/>
    <property type="match status" value="1"/>
</dbReference>
<evidence type="ECO:0000256" key="5">
    <source>
        <dbReference type="ARBA" id="ARBA00022737"/>
    </source>
</evidence>
<dbReference type="GO" id="GO:0003729">
    <property type="term" value="F:mRNA binding"/>
    <property type="evidence" value="ECO:0007669"/>
    <property type="project" value="TreeGrafter"/>
</dbReference>